<reference evidence="2 3" key="1">
    <citation type="submission" date="2023-05" db="EMBL/GenBank/DDBJ databases">
        <title>YMD87, complete Genome.</title>
        <authorList>
            <person name="Zhang J."/>
            <person name="Xu X."/>
        </authorList>
    </citation>
    <scope>NUCLEOTIDE SEQUENCE [LARGE SCALE GENOMIC DNA]</scope>
    <source>
        <strain evidence="2 3">YMD87</strain>
    </source>
</reference>
<dbReference type="InterPro" id="IPR045889">
    <property type="entry name" value="MES/HNL"/>
</dbReference>
<feature type="domain" description="AB hydrolase-1" evidence="1">
    <location>
        <begin position="4"/>
        <end position="227"/>
    </location>
</feature>
<keyword evidence="2" id="KW-0378">Hydrolase</keyword>
<dbReference type="PANTHER" id="PTHR10992">
    <property type="entry name" value="METHYLESTERASE FAMILY MEMBER"/>
    <property type="match status" value="1"/>
</dbReference>
<dbReference type="Proteomes" id="UP001241605">
    <property type="component" value="Chromosome"/>
</dbReference>
<proteinExistence type="predicted"/>
<dbReference type="InterPro" id="IPR000073">
    <property type="entry name" value="AB_hydrolase_1"/>
</dbReference>
<sequence>MARFLLIHGACHGAWAWRDVIPALAALGHDARAIDLPSHGQDDTPPDQVTLDLYAQAILDALDGPTIIVGHSMGGYPISRAAQIDPAHITRLVYVCAYTPWPGLTLADMRRLSDHQPLVPAIRKAPDGVTMTFDPAMSPDLFYHDCPPETVAFALGHLSPQPIKPMETVLPDDARVTPPRSYILCRDDRAIPPELQDRMAAKLPPQDVYEMPTSHSPFFADPAGLAQRLDMIARAT</sequence>
<dbReference type="Gene3D" id="3.40.50.1820">
    <property type="entry name" value="alpha/beta hydrolase"/>
    <property type="match status" value="1"/>
</dbReference>
<dbReference type="Pfam" id="PF12697">
    <property type="entry name" value="Abhydrolase_6"/>
    <property type="match status" value="1"/>
</dbReference>
<dbReference type="SUPFAM" id="SSF53474">
    <property type="entry name" value="alpha/beta-Hydrolases"/>
    <property type="match status" value="1"/>
</dbReference>
<evidence type="ECO:0000313" key="3">
    <source>
        <dbReference type="Proteomes" id="UP001241605"/>
    </source>
</evidence>
<accession>A0ABY8QK33</accession>
<dbReference type="GO" id="GO:0016787">
    <property type="term" value="F:hydrolase activity"/>
    <property type="evidence" value="ECO:0007669"/>
    <property type="project" value="UniProtKB-KW"/>
</dbReference>
<dbReference type="InterPro" id="IPR029058">
    <property type="entry name" value="AB_hydrolase_fold"/>
</dbReference>
<evidence type="ECO:0000313" key="2">
    <source>
        <dbReference type="EMBL" id="WGW04870.1"/>
    </source>
</evidence>
<dbReference type="EMBL" id="CP124616">
    <property type="protein sequence ID" value="WGW04870.1"/>
    <property type="molecule type" value="Genomic_DNA"/>
</dbReference>
<gene>
    <name evidence="2" type="ORF">QF118_04805</name>
</gene>
<evidence type="ECO:0000259" key="1">
    <source>
        <dbReference type="Pfam" id="PF12697"/>
    </source>
</evidence>
<dbReference type="RefSeq" id="WP_282301506.1">
    <property type="nucleotide sequence ID" value="NZ_CP124616.1"/>
</dbReference>
<name>A0ABY8QK33_9RHOB</name>
<organism evidence="2 3">
    <name type="scientific">Tropicibacter oceani</name>
    <dbReference type="NCBI Taxonomy" id="3058420"/>
    <lineage>
        <taxon>Bacteria</taxon>
        <taxon>Pseudomonadati</taxon>
        <taxon>Pseudomonadota</taxon>
        <taxon>Alphaproteobacteria</taxon>
        <taxon>Rhodobacterales</taxon>
        <taxon>Roseobacteraceae</taxon>
        <taxon>Tropicibacter</taxon>
    </lineage>
</organism>
<keyword evidence="3" id="KW-1185">Reference proteome</keyword>
<protein>
    <submittedName>
        <fullName evidence="2">Alpha/beta fold hydrolase</fullName>
    </submittedName>
</protein>
<dbReference type="PANTHER" id="PTHR10992:SF1086">
    <property type="entry name" value="AB HYDROLASE-1 DOMAIN-CONTAINING PROTEIN"/>
    <property type="match status" value="1"/>
</dbReference>